<sequence length="1647" mass="188669">MIIKDLQDFVDAINYIADNNSSEKAKQTISTEGLSKFKDTLYEVLQYIDKSISPDSLTPLKRELYRALCKLNSQERNSLSNSMLTSYYTPNYIVDAVSRSIQNYWVLKNLESFKILEPSAGSGKFIKPFLSSASSIDAVEIDSFSSKILQNNFSYPNVHIQNSGYEDFKPVYLYDLIIGNVPFGNFSVYDQHLTKENREIVNGKIHNYFFVKSIENLKPGGIIALITTSAMNNNFDGKELREKMVNEMNLISCVRFSDQTFKESKTKVVADLLIFQKPLTPKKNITDREAQYVETTHYLPDNNVFYINQFLLNNPENILGNLYTTTGVLGKQILSVQEISQENNHEKLSAILESDFKNFAIERLLDIELETEVKADGPNVSEIHDKILKSYPFAEPGNIIFLDNNFQKVSVSNQSINLLDYTAFSVAPKDHQKLSVLIELRDTYKKLRFELRENNIPKAQILQQSLNEQYDLFVFLGDNINTLANVKLLASETDADLLKGLEIFENGLWNKSEIFSKDFGSLKIDTPKLQTIEDSIALSFQKYGRLDNEFISSVYQKEFNEWAKEALNKELLYINPIIRGYDKIDGYELVVPSKFVSGYVEGKLSIYQNTGLLNTDNNFSDLFDKNIIDKARETLIKAIPFKLNIAEINPGMGEPWVDNSIYELFAKEHFNCPEFSVNHIPAIDKFKISGSYSSFANANYSVETNSNRVGYLKIFEFAMIHNIPEYKKEITRGDQKIKIADKDTINAVIVAVEKLNGAFSNWLLQKKELCEILENKYHLLNNAIVKENFNVSLLNFDDITMVSPYEHQKNAVWQNVNQLGGIVDHEVGFGKSLTMAMTTMKKIQFGLTSKELIAGLNANYVAIYETYKSTYPKGKFLLVEPSDLSPEKKQETFYKIANNNWDAVITAHSCLMKFPIAPYTQREILEETINEIKNTVNDSDSSKLLTRGETNALNKRLVDAEAKFKYANDVINNRKEKGTLIFDDLGFNSMTIDESQEFKNLSFTTRHSRVAGLGNQNEVQKTTNLLSYVRHIQGIHKGDKGITFASGTTISNSITELYLLFKYLRPEMLKEKGMNNFDQWARVFARKTNEYEESVTGMIKQKERFRYFVKVPELAKMYNDITNYADFNTFKIERPQAKTHLIAIEPYKEQLEYFQNIKKFGETKNPDYLTGKSALSAADKDIQKAVGLICTNLGRKSALSLKLIDPDFPDHPKDKIHTMSNAVVDYYKQYDKDKGTQLIFCDQGVPGSVNYNLYAYIKSILVAKGIPEKEIAFIHDWDKKRMTLFSKVNSGEIRVLLGSTSKMGIGVNVQQKICALHHLDFPWRPTDMVQRNGRAERPGNLLLPNYDNVLNVNYYATKESLDSYTFNLLQIKHNFILQIKNSSLSTRVIDEGLIDVNGSMNFSEYMAACSSNQYLTQKLQAEKKLNALVDKQNSYDLNFRQKTNQLSFIKDDIQKCERLIVKLKSDFEHKKDLKINLINGKEYSSDKDLAAVLRYQLDVKFKTKDYENPFVNFSNGFGLIVSPKHKDVPIDKENYSVFLQTANKFKIGWKSNTFVKDDIEVSNYAKNCLSRIEVLLGNENKKLEGLLVNQKEINDVLLNKIDNSEEIKNLRKEVVKLEHLIEFENKKNNNERDDEDQNKAKGNKPKL</sequence>
<keyword evidence="4" id="KW-1185">Reference proteome</keyword>
<dbReference type="PANTHER" id="PTHR41313">
    <property type="entry name" value="ADENINE-SPECIFIC METHYLTRANSFERASE"/>
    <property type="match status" value="1"/>
</dbReference>
<accession>A0A9X1KV27</accession>
<organism evidence="3 4">
    <name type="scientific">Flavobacterium potami</name>
    <dbReference type="NCBI Taxonomy" id="2872310"/>
    <lineage>
        <taxon>Bacteria</taxon>
        <taxon>Pseudomonadati</taxon>
        <taxon>Bacteroidota</taxon>
        <taxon>Flavobacteriia</taxon>
        <taxon>Flavobacteriales</taxon>
        <taxon>Flavobacteriaceae</taxon>
        <taxon>Flavobacterium</taxon>
    </lineage>
</organism>
<comment type="caution">
    <text evidence="3">The sequence shown here is derived from an EMBL/GenBank/DDBJ whole genome shotgun (WGS) entry which is preliminary data.</text>
</comment>
<evidence type="ECO:0000313" key="3">
    <source>
        <dbReference type="EMBL" id="MBZ4037806.1"/>
    </source>
</evidence>
<evidence type="ECO:0000256" key="1">
    <source>
        <dbReference type="SAM" id="MobiDB-lite"/>
    </source>
</evidence>
<dbReference type="RefSeq" id="WP_223711506.1">
    <property type="nucleotide sequence ID" value="NZ_JAINUY010000012.1"/>
</dbReference>
<proteinExistence type="predicted"/>
<dbReference type="InterPro" id="IPR027417">
    <property type="entry name" value="P-loop_NTPase"/>
</dbReference>
<dbReference type="Pfam" id="PF00271">
    <property type="entry name" value="Helicase_C"/>
    <property type="match status" value="1"/>
</dbReference>
<dbReference type="SUPFAM" id="SSF52540">
    <property type="entry name" value="P-loop containing nucleoside triphosphate hydrolases"/>
    <property type="match status" value="2"/>
</dbReference>
<evidence type="ECO:0000313" key="4">
    <source>
        <dbReference type="Proteomes" id="UP001139366"/>
    </source>
</evidence>
<protein>
    <submittedName>
        <fullName evidence="3">Eco57I restriction-modification methylase domain-containing protein</fullName>
    </submittedName>
</protein>
<dbReference type="Gene3D" id="3.40.50.150">
    <property type="entry name" value="Vaccinia Virus protein VP39"/>
    <property type="match status" value="1"/>
</dbReference>
<keyword evidence="3" id="KW-0808">Transferase</keyword>
<dbReference type="GO" id="GO:0032259">
    <property type="term" value="P:methylation"/>
    <property type="evidence" value="ECO:0007669"/>
    <property type="project" value="UniProtKB-KW"/>
</dbReference>
<feature type="domain" description="Helicase C-terminal" evidence="2">
    <location>
        <begin position="1251"/>
        <end position="1339"/>
    </location>
</feature>
<evidence type="ECO:0000259" key="2">
    <source>
        <dbReference type="SMART" id="SM00490"/>
    </source>
</evidence>
<gene>
    <name evidence="3" type="ORF">K6T82_23820</name>
</gene>
<name>A0A9X1KV27_9FLAO</name>
<reference evidence="3 4" key="1">
    <citation type="journal article" date="2023" name="Antonie Van Leeuwenhoek">
        <title>Flavobacterium potami sp. nov., a multi-metal resistance genes harbouring bacterium isolated from shallow river silt.</title>
        <authorList>
            <person name="Li S."/>
            <person name="Mao S."/>
            <person name="Mu W."/>
            <person name="Guo B."/>
            <person name="Li C."/>
            <person name="Zhu Q."/>
            <person name="Hou X."/>
            <person name="Zhao Y."/>
            <person name="Wei S."/>
            <person name="Liu H."/>
            <person name="Liu A."/>
        </authorList>
    </citation>
    <scope>NUCLEOTIDE SEQUENCE [LARGE SCALE GENOMIC DNA]</scope>
    <source>
        <strain evidence="3 4">17A</strain>
    </source>
</reference>
<dbReference type="Proteomes" id="UP001139366">
    <property type="component" value="Unassembled WGS sequence"/>
</dbReference>
<dbReference type="Gene3D" id="3.40.50.300">
    <property type="entry name" value="P-loop containing nucleotide triphosphate hydrolases"/>
    <property type="match status" value="1"/>
</dbReference>
<feature type="region of interest" description="Disordered" evidence="1">
    <location>
        <begin position="1626"/>
        <end position="1647"/>
    </location>
</feature>
<dbReference type="Gene3D" id="3.40.50.10810">
    <property type="entry name" value="Tandem AAA-ATPase domain"/>
    <property type="match status" value="1"/>
</dbReference>
<dbReference type="InterPro" id="IPR029063">
    <property type="entry name" value="SAM-dependent_MTases_sf"/>
</dbReference>
<keyword evidence="3" id="KW-0489">Methyltransferase</keyword>
<dbReference type="SMART" id="SM00490">
    <property type="entry name" value="HELICc"/>
    <property type="match status" value="1"/>
</dbReference>
<dbReference type="PRINTS" id="PR00507">
    <property type="entry name" value="N12N6MTFRASE"/>
</dbReference>
<dbReference type="PANTHER" id="PTHR41313:SF1">
    <property type="entry name" value="DNA METHYLASE ADENINE-SPECIFIC DOMAIN-CONTAINING PROTEIN"/>
    <property type="match status" value="1"/>
</dbReference>
<dbReference type="InterPro" id="IPR001650">
    <property type="entry name" value="Helicase_C-like"/>
</dbReference>
<dbReference type="SUPFAM" id="SSF53335">
    <property type="entry name" value="S-adenosyl-L-methionine-dependent methyltransferases"/>
    <property type="match status" value="1"/>
</dbReference>
<dbReference type="GO" id="GO:0008168">
    <property type="term" value="F:methyltransferase activity"/>
    <property type="evidence" value="ECO:0007669"/>
    <property type="project" value="UniProtKB-KW"/>
</dbReference>
<dbReference type="InterPro" id="IPR052933">
    <property type="entry name" value="DNA_Protect_Modify"/>
</dbReference>
<dbReference type="InterPro" id="IPR038718">
    <property type="entry name" value="SNF2-like_sf"/>
</dbReference>
<dbReference type="EMBL" id="JAINUY010000012">
    <property type="protein sequence ID" value="MBZ4037806.1"/>
    <property type="molecule type" value="Genomic_DNA"/>
</dbReference>